<evidence type="ECO:0008006" key="3">
    <source>
        <dbReference type="Google" id="ProtNLM"/>
    </source>
</evidence>
<dbReference type="EMBL" id="LSMT01001995">
    <property type="protein sequence ID" value="PFX11706.1"/>
    <property type="molecule type" value="Genomic_DNA"/>
</dbReference>
<dbReference type="AlphaFoldDB" id="A0A2B4R3I1"/>
<proteinExistence type="predicted"/>
<organism evidence="1 2">
    <name type="scientific">Stylophora pistillata</name>
    <name type="common">Smooth cauliflower coral</name>
    <dbReference type="NCBI Taxonomy" id="50429"/>
    <lineage>
        <taxon>Eukaryota</taxon>
        <taxon>Metazoa</taxon>
        <taxon>Cnidaria</taxon>
        <taxon>Anthozoa</taxon>
        <taxon>Hexacorallia</taxon>
        <taxon>Scleractinia</taxon>
        <taxon>Astrocoeniina</taxon>
        <taxon>Pocilloporidae</taxon>
        <taxon>Stylophora</taxon>
    </lineage>
</organism>
<comment type="caution">
    <text evidence="1">The sequence shown here is derived from an EMBL/GenBank/DDBJ whole genome shotgun (WGS) entry which is preliminary data.</text>
</comment>
<keyword evidence="2" id="KW-1185">Reference proteome</keyword>
<gene>
    <name evidence="1" type="ORF">AWC38_SpisGene24464</name>
</gene>
<evidence type="ECO:0000313" key="1">
    <source>
        <dbReference type="EMBL" id="PFX11706.1"/>
    </source>
</evidence>
<dbReference type="Proteomes" id="UP000225706">
    <property type="component" value="Unassembled WGS sequence"/>
</dbReference>
<name>A0A2B4R3I1_STYPI</name>
<reference evidence="2" key="1">
    <citation type="journal article" date="2017" name="bioRxiv">
        <title>Comparative analysis of the genomes of Stylophora pistillata and Acropora digitifera provides evidence for extensive differences between species of corals.</title>
        <authorList>
            <person name="Voolstra C.R."/>
            <person name="Li Y."/>
            <person name="Liew Y.J."/>
            <person name="Baumgarten S."/>
            <person name="Zoccola D."/>
            <person name="Flot J.-F."/>
            <person name="Tambutte S."/>
            <person name="Allemand D."/>
            <person name="Aranda M."/>
        </authorList>
    </citation>
    <scope>NUCLEOTIDE SEQUENCE [LARGE SCALE GENOMIC DNA]</scope>
</reference>
<accession>A0A2B4R3I1</accession>
<dbReference type="OrthoDB" id="5983459at2759"/>
<evidence type="ECO:0000313" key="2">
    <source>
        <dbReference type="Proteomes" id="UP000225706"/>
    </source>
</evidence>
<protein>
    <recommendedName>
        <fullName evidence="3">F5/8 type C domain-containing protein</fullName>
    </recommendedName>
</protein>
<sequence>MEFKKVLCNPKANENMQRDWVPIKNPVSIGKLPETVTEEPIVLSLDKAVPNGAEEVLIYTFITSKGEGDFQRYYYNIYTSQDGRDYSQYMNIATGQDMNVINSANLWFPIKTSDRNLRVILVPAYDPNGAKKSKIKHIAGKLQEREDWSDVFVIGYR</sequence>